<evidence type="ECO:0000256" key="4">
    <source>
        <dbReference type="SAM" id="Phobius"/>
    </source>
</evidence>
<dbReference type="Proteomes" id="UP001431783">
    <property type="component" value="Unassembled WGS sequence"/>
</dbReference>
<dbReference type="Pfam" id="PF00629">
    <property type="entry name" value="MAM"/>
    <property type="match status" value="1"/>
</dbReference>
<dbReference type="PROSITE" id="PS50958">
    <property type="entry name" value="SMB_2"/>
    <property type="match status" value="1"/>
</dbReference>
<dbReference type="SMART" id="SM00137">
    <property type="entry name" value="MAM"/>
    <property type="match status" value="1"/>
</dbReference>
<dbReference type="CDD" id="cd00033">
    <property type="entry name" value="CCP"/>
    <property type="match status" value="2"/>
</dbReference>
<dbReference type="CDD" id="cd06263">
    <property type="entry name" value="MAM"/>
    <property type="match status" value="1"/>
</dbReference>
<feature type="region of interest" description="Disordered" evidence="3">
    <location>
        <begin position="397"/>
        <end position="429"/>
    </location>
</feature>
<dbReference type="Gene3D" id="2.60.120.200">
    <property type="match status" value="1"/>
</dbReference>
<dbReference type="PRINTS" id="PR00020">
    <property type="entry name" value="MAMDOMAIN"/>
</dbReference>
<dbReference type="InterPro" id="IPR000436">
    <property type="entry name" value="Sushi_SCR_CCP_dom"/>
</dbReference>
<keyword evidence="4" id="KW-1133">Transmembrane helix</keyword>
<sequence>MRILLIYIYVLVLVRSSLELRNLPCTTPKIQNGRAKYRQKSRFVKYFCNTGFLLSGDKYSTCLHGKLDGPIPKCVRPGCRKVNPPNNGFIFPSHMNAVLNFFCKPGFELRGPSVTHCNSSTWSYNSPICLKTNSKPALSCDFEKADLCGWTHDLNHDFDWRRMQFSTPTGSIGTGPSFDHTYGEDKGGYYMYIESSARSENDTAKLISPVYDKTINNTCFQFFYHMYGTTIGSLRVYLKMVNESSELDVSKAFFEKRGNQGNRWLEYLHMFGPIPKDFQIIIEGTRGIGYVSDIAIDDVRLIENCTIEDMQKLEITSTTEDEYYGTTDFLPDDLYSCENRCFTLNIAMGKHRKCACDENCYDRNECCPDFIDICILHGGSSMDSEYISSSTIISTTSTTTAKPLNTPTKTTTTEKPKEKTTQQTTTKKSVVMTTTKDKYPLEFTFHIHPKPKVTTDKISTTRKFKERVKTTQFKSTRTTRETPTTPRTTKIRSTITSAITTEHNKRDESTIRMGWKQKSKTTDIYNDIMKIPKDMVPLEDVAHLKRNFNEKIVIFQSKEDNNLPLYLGCGGVVLVISALVLVIIKKRNSFRSRGFRSASRGDSTSDVRFLTSDEFLDLNLDYK</sequence>
<feature type="transmembrane region" description="Helical" evidence="4">
    <location>
        <begin position="563"/>
        <end position="584"/>
    </location>
</feature>
<dbReference type="EMBL" id="JARQZJ010000100">
    <property type="protein sequence ID" value="KAK9886525.1"/>
    <property type="molecule type" value="Genomic_DNA"/>
</dbReference>
<organism evidence="9 10">
    <name type="scientific">Henosepilachna vigintioctopunctata</name>
    <dbReference type="NCBI Taxonomy" id="420089"/>
    <lineage>
        <taxon>Eukaryota</taxon>
        <taxon>Metazoa</taxon>
        <taxon>Ecdysozoa</taxon>
        <taxon>Arthropoda</taxon>
        <taxon>Hexapoda</taxon>
        <taxon>Insecta</taxon>
        <taxon>Pterygota</taxon>
        <taxon>Neoptera</taxon>
        <taxon>Endopterygota</taxon>
        <taxon>Coleoptera</taxon>
        <taxon>Polyphaga</taxon>
        <taxon>Cucujiformia</taxon>
        <taxon>Coccinelloidea</taxon>
        <taxon>Coccinellidae</taxon>
        <taxon>Epilachninae</taxon>
        <taxon>Epilachnini</taxon>
        <taxon>Henosepilachna</taxon>
    </lineage>
</organism>
<dbReference type="InterPro" id="IPR001212">
    <property type="entry name" value="Somatomedin_B_dom"/>
</dbReference>
<dbReference type="PROSITE" id="PS50923">
    <property type="entry name" value="SUSHI"/>
    <property type="match status" value="1"/>
</dbReference>
<gene>
    <name evidence="9" type="ORF">WA026_016802</name>
</gene>
<comment type="caution">
    <text evidence="2">Lacks conserved residue(s) required for the propagation of feature annotation.</text>
</comment>
<dbReference type="Gene3D" id="2.10.70.10">
    <property type="entry name" value="Complement Module, domain 1"/>
    <property type="match status" value="2"/>
</dbReference>
<accession>A0AAW1UVK7</accession>
<dbReference type="InterPro" id="IPR035976">
    <property type="entry name" value="Sushi/SCR/CCP_sf"/>
</dbReference>
<dbReference type="InterPro" id="IPR051560">
    <property type="entry name" value="MAM_domain-containing"/>
</dbReference>
<feature type="domain" description="Sushi" evidence="7">
    <location>
        <begin position="72"/>
        <end position="131"/>
    </location>
</feature>
<protein>
    <submittedName>
        <fullName evidence="9">Uncharacterized protein</fullName>
    </submittedName>
</protein>
<evidence type="ECO:0000259" key="7">
    <source>
        <dbReference type="PROSITE" id="PS50923"/>
    </source>
</evidence>
<evidence type="ECO:0000256" key="1">
    <source>
        <dbReference type="ARBA" id="ARBA00023157"/>
    </source>
</evidence>
<dbReference type="Pfam" id="PF01033">
    <property type="entry name" value="Somatomedin_B"/>
    <property type="match status" value="1"/>
</dbReference>
<evidence type="ECO:0000259" key="8">
    <source>
        <dbReference type="PROSITE" id="PS50958"/>
    </source>
</evidence>
<keyword evidence="4" id="KW-0472">Membrane</keyword>
<name>A0AAW1UVK7_9CUCU</name>
<keyword evidence="10" id="KW-1185">Reference proteome</keyword>
<evidence type="ECO:0000256" key="5">
    <source>
        <dbReference type="SAM" id="SignalP"/>
    </source>
</evidence>
<dbReference type="SUPFAM" id="SSF90188">
    <property type="entry name" value="Somatomedin B domain"/>
    <property type="match status" value="1"/>
</dbReference>
<dbReference type="GO" id="GO:0016020">
    <property type="term" value="C:membrane"/>
    <property type="evidence" value="ECO:0007669"/>
    <property type="project" value="InterPro"/>
</dbReference>
<dbReference type="SMART" id="SM00201">
    <property type="entry name" value="SO"/>
    <property type="match status" value="1"/>
</dbReference>
<keyword evidence="5" id="KW-0732">Signal</keyword>
<dbReference type="PROSITE" id="PS50060">
    <property type="entry name" value="MAM_2"/>
    <property type="match status" value="1"/>
</dbReference>
<dbReference type="PROSITE" id="PS00524">
    <property type="entry name" value="SMB_1"/>
    <property type="match status" value="1"/>
</dbReference>
<dbReference type="SUPFAM" id="SSF57535">
    <property type="entry name" value="Complement control module/SCR domain"/>
    <property type="match status" value="2"/>
</dbReference>
<feature type="disulfide bond" evidence="2">
    <location>
        <begin position="74"/>
        <end position="117"/>
    </location>
</feature>
<dbReference type="Gene3D" id="4.10.410.20">
    <property type="match status" value="1"/>
</dbReference>
<evidence type="ECO:0000256" key="3">
    <source>
        <dbReference type="SAM" id="MobiDB-lite"/>
    </source>
</evidence>
<dbReference type="InterPro" id="IPR036024">
    <property type="entry name" value="Somatomedin_B-like_dom_sf"/>
</dbReference>
<keyword evidence="4" id="KW-0812">Transmembrane</keyword>
<dbReference type="InterPro" id="IPR013320">
    <property type="entry name" value="ConA-like_dom_sf"/>
</dbReference>
<feature type="domain" description="MAM" evidence="6">
    <location>
        <begin position="138"/>
        <end position="307"/>
    </location>
</feature>
<dbReference type="PANTHER" id="PTHR23282:SF101">
    <property type="entry name" value="MAM DOMAIN-CONTAINING PROTEIN"/>
    <property type="match status" value="1"/>
</dbReference>
<feature type="region of interest" description="Disordered" evidence="3">
    <location>
        <begin position="464"/>
        <end position="487"/>
    </location>
</feature>
<dbReference type="SUPFAM" id="SSF49899">
    <property type="entry name" value="Concanavalin A-like lectins/glucanases"/>
    <property type="match status" value="1"/>
</dbReference>
<dbReference type="InterPro" id="IPR000998">
    <property type="entry name" value="MAM_dom"/>
</dbReference>
<evidence type="ECO:0000313" key="9">
    <source>
        <dbReference type="EMBL" id="KAK9886525.1"/>
    </source>
</evidence>
<keyword evidence="2" id="KW-0768">Sushi</keyword>
<dbReference type="SMART" id="SM00032">
    <property type="entry name" value="CCP"/>
    <property type="match status" value="2"/>
</dbReference>
<dbReference type="PANTHER" id="PTHR23282">
    <property type="entry name" value="APICAL ENDOSOMAL GLYCOPROTEIN PRECURSOR"/>
    <property type="match status" value="1"/>
</dbReference>
<evidence type="ECO:0000256" key="2">
    <source>
        <dbReference type="PROSITE-ProRule" id="PRU00302"/>
    </source>
</evidence>
<proteinExistence type="predicted"/>
<keyword evidence="1 2" id="KW-1015">Disulfide bond</keyword>
<comment type="caution">
    <text evidence="9">The sequence shown here is derived from an EMBL/GenBank/DDBJ whole genome shotgun (WGS) entry which is preliminary data.</text>
</comment>
<evidence type="ECO:0000259" key="6">
    <source>
        <dbReference type="PROSITE" id="PS50060"/>
    </source>
</evidence>
<feature type="domain" description="SMB" evidence="8">
    <location>
        <begin position="333"/>
        <end position="381"/>
    </location>
</feature>
<dbReference type="Pfam" id="PF00084">
    <property type="entry name" value="Sushi"/>
    <property type="match status" value="2"/>
</dbReference>
<feature type="compositionally biased region" description="Low complexity" evidence="3">
    <location>
        <begin position="397"/>
        <end position="411"/>
    </location>
</feature>
<evidence type="ECO:0000313" key="10">
    <source>
        <dbReference type="Proteomes" id="UP001431783"/>
    </source>
</evidence>
<dbReference type="AlphaFoldDB" id="A0AAW1UVK7"/>
<reference evidence="9 10" key="1">
    <citation type="submission" date="2023-03" db="EMBL/GenBank/DDBJ databases">
        <title>Genome insight into feeding habits of ladybird beetles.</title>
        <authorList>
            <person name="Li H.-S."/>
            <person name="Huang Y.-H."/>
            <person name="Pang H."/>
        </authorList>
    </citation>
    <scope>NUCLEOTIDE SEQUENCE [LARGE SCALE GENOMIC DNA]</scope>
    <source>
        <strain evidence="9">SYSU_2023b</strain>
        <tissue evidence="9">Whole body</tissue>
    </source>
</reference>
<feature type="signal peptide" evidence="5">
    <location>
        <begin position="1"/>
        <end position="19"/>
    </location>
</feature>
<feature type="chain" id="PRO_5043598323" evidence="5">
    <location>
        <begin position="20"/>
        <end position="623"/>
    </location>
</feature>